<dbReference type="EMBL" id="UYRT01001575">
    <property type="protein sequence ID" value="VDK29834.1"/>
    <property type="molecule type" value="Genomic_DNA"/>
</dbReference>
<sequence length="543" mass="60377">MFSTTTTFDPFVVEIFLAAMNGAKILLVPDWYRSTPARLADAIIKHGATFLQTTPSQLKIFPHAALMEIFAGRTSVRTILVGGEAFPMNFLRGYHIDDKSVAFYNVYGITEVSCWASCQKISWKEDDVEIGEPLLGTKFLINEQGELLIGGTRRCISNGEWSGTWTSTGDIVERKESGKIYWLGRCNDQQKINGIKVSLTGLARKAETFDGIQSALALQYAQSVLLFVHVKNNSVQSELLKNISIAGLLFIVIPMESWPLTLNGKVDRQKLMQIFKQRDFVFTVNDLSDLLSKFGICLKNDRERTFAALGLTSLRATELTIKTEHLLKQRDFPLLQYFLSDTATVAGFLDLLKFGEVFWDAPLSCSQGYVIKPAISREIYPEWEYNLGKCIDATPVVESGSVFVGSHSGRFVSLSLDGAKNWEVEIGGRIEATACYQSGIIAVGCYSGCLYLIDGKNGQIIWQYQVGNAIKSRPVLFDDAEKCVFGSHDKFLYMLDIKEQKLLWKVACDGSILSSPLLHNDAVFVATLQGEFLAVDLVSFGIL</sequence>
<name>A0A3P6QAI0_9BILA</name>
<evidence type="ECO:0000259" key="1">
    <source>
        <dbReference type="Pfam" id="PF00501"/>
    </source>
</evidence>
<evidence type="ECO:0000313" key="3">
    <source>
        <dbReference type="EMBL" id="VDK29834.1"/>
    </source>
</evidence>
<keyword evidence="4" id="KW-1185">Reference proteome</keyword>
<dbReference type="InterPro" id="IPR018391">
    <property type="entry name" value="PQQ_b-propeller_rpt"/>
</dbReference>
<dbReference type="PANTHER" id="PTHR44394">
    <property type="entry name" value="BETA-ALANINE-ACTIVATING ENZYME"/>
    <property type="match status" value="1"/>
</dbReference>
<dbReference type="SUPFAM" id="SSF50998">
    <property type="entry name" value="Quinoprotein alcohol dehydrogenase-like"/>
    <property type="match status" value="1"/>
</dbReference>
<dbReference type="OrthoDB" id="408177at2759"/>
<reference evidence="3 4" key="1">
    <citation type="submission" date="2018-11" db="EMBL/GenBank/DDBJ databases">
        <authorList>
            <consortium name="Pathogen Informatics"/>
        </authorList>
    </citation>
    <scope>NUCLEOTIDE SEQUENCE [LARGE SCALE GENOMIC DNA]</scope>
</reference>
<dbReference type="InterPro" id="IPR045851">
    <property type="entry name" value="AMP-bd_C_sf"/>
</dbReference>
<dbReference type="InterPro" id="IPR015943">
    <property type="entry name" value="WD40/YVTN_repeat-like_dom_sf"/>
</dbReference>
<accession>A0A3P6QAI0</accession>
<dbReference type="Proteomes" id="UP000271098">
    <property type="component" value="Unassembled WGS sequence"/>
</dbReference>
<dbReference type="Pfam" id="PF00501">
    <property type="entry name" value="AMP-binding"/>
    <property type="match status" value="1"/>
</dbReference>
<dbReference type="InterPro" id="IPR002372">
    <property type="entry name" value="PQQ_rpt_dom"/>
</dbReference>
<evidence type="ECO:0000259" key="2">
    <source>
        <dbReference type="Pfam" id="PF13570"/>
    </source>
</evidence>
<dbReference type="SMART" id="SM00564">
    <property type="entry name" value="PQQ"/>
    <property type="match status" value="3"/>
</dbReference>
<dbReference type="Gene3D" id="2.130.10.10">
    <property type="entry name" value="YVTN repeat-like/Quinoprotein amine dehydrogenase"/>
    <property type="match status" value="1"/>
</dbReference>
<feature type="domain" description="Pyrrolo-quinoline quinone repeat" evidence="2">
    <location>
        <begin position="387"/>
        <end position="536"/>
    </location>
</feature>
<gene>
    <name evidence="3" type="ORF">GPUH_LOCUS1335</name>
</gene>
<evidence type="ECO:0000313" key="4">
    <source>
        <dbReference type="Proteomes" id="UP000271098"/>
    </source>
</evidence>
<dbReference type="PANTHER" id="PTHR44394:SF1">
    <property type="entry name" value="BETA-ALANINE-ACTIVATING ENZYME"/>
    <property type="match status" value="1"/>
</dbReference>
<dbReference type="AlphaFoldDB" id="A0A3P6QAI0"/>
<proteinExistence type="predicted"/>
<dbReference type="InterPro" id="IPR052091">
    <property type="entry name" value="Beta-ala_Activ/Resist"/>
</dbReference>
<protein>
    <submittedName>
        <fullName evidence="3">Uncharacterized protein</fullName>
    </submittedName>
</protein>
<feature type="domain" description="AMP-dependent synthetase/ligase" evidence="1">
    <location>
        <begin position="12"/>
        <end position="144"/>
    </location>
</feature>
<dbReference type="InterPro" id="IPR011047">
    <property type="entry name" value="Quinoprotein_ADH-like_sf"/>
</dbReference>
<organism evidence="3 4">
    <name type="scientific">Gongylonema pulchrum</name>
    <dbReference type="NCBI Taxonomy" id="637853"/>
    <lineage>
        <taxon>Eukaryota</taxon>
        <taxon>Metazoa</taxon>
        <taxon>Ecdysozoa</taxon>
        <taxon>Nematoda</taxon>
        <taxon>Chromadorea</taxon>
        <taxon>Rhabditida</taxon>
        <taxon>Spirurina</taxon>
        <taxon>Spiruromorpha</taxon>
        <taxon>Spiruroidea</taxon>
        <taxon>Gongylonematidae</taxon>
        <taxon>Gongylonema</taxon>
    </lineage>
</organism>
<dbReference type="InterPro" id="IPR042099">
    <property type="entry name" value="ANL_N_sf"/>
</dbReference>
<dbReference type="Pfam" id="PF13570">
    <property type="entry name" value="Beta-prop_ACSF4"/>
    <property type="match status" value="1"/>
</dbReference>
<dbReference type="GO" id="GO:0043041">
    <property type="term" value="P:amino acid activation for nonribosomal peptide biosynthetic process"/>
    <property type="evidence" value="ECO:0007669"/>
    <property type="project" value="TreeGrafter"/>
</dbReference>
<dbReference type="SUPFAM" id="SSF56801">
    <property type="entry name" value="Acetyl-CoA synthetase-like"/>
    <property type="match status" value="1"/>
</dbReference>
<dbReference type="InterPro" id="IPR000873">
    <property type="entry name" value="AMP-dep_synth/lig_dom"/>
</dbReference>
<dbReference type="Gene3D" id="3.40.50.12780">
    <property type="entry name" value="N-terminal domain of ligase-like"/>
    <property type="match status" value="1"/>
</dbReference>
<dbReference type="Gene3D" id="3.30.300.30">
    <property type="match status" value="1"/>
</dbReference>